<accession>A0AA96DVL6</accession>
<name>A0AA96DVL6_9BACT</name>
<organism evidence="1">
    <name type="scientific">Arcobacter cryaerophilus gv. pseudocryaerophilus</name>
    <dbReference type="NCBI Taxonomy" id="2933791"/>
    <lineage>
        <taxon>Bacteria</taxon>
        <taxon>Pseudomonadati</taxon>
        <taxon>Campylobacterota</taxon>
        <taxon>Epsilonproteobacteria</taxon>
        <taxon>Campylobacterales</taxon>
        <taxon>Arcobacteraceae</taxon>
        <taxon>Aliarcobacter</taxon>
    </lineage>
</organism>
<geneLocation type="plasmid" evidence="1">
    <name>p82_LEO_62</name>
</geneLocation>
<sequence>MRNKYNNFTFNEIVNEIYMNKDINNIDLANKMADILNFSFKCFFEEIAITYDSNITIFYRYKSSTFEKTPFEYFSQNVKNSIYKKFVNNLDLKSFISLKCLELMQNNFGLYYSLYGPTIGQKDGNSCHFITIARSTFKIYFQSEEFYKILTSEKYFNLFETKFPEFIEEYNYLYSKYESIDIRNIDILFRPLRLDNEEQVIKYIYAQPYLHIYLSKFAKQTKKSFWIRFLMNFKCTGIKDKHISIIELLIKEIIELNFSEDIELFWTFIEIKNKSHFSIYFAQNLKNELRKDFNKSILCYKNCCTKYKKDVKKMLGPNVTSTKEFKYLFG</sequence>
<dbReference type="RefSeq" id="WP_390871753.1">
    <property type="nucleotide sequence ID" value="NZ_CP128653.1"/>
</dbReference>
<protein>
    <submittedName>
        <fullName evidence="1">Uncharacterized protein</fullName>
    </submittedName>
</protein>
<dbReference type="AlphaFoldDB" id="A0AA96DVL6"/>
<proteinExistence type="predicted"/>
<reference evidence="1" key="1">
    <citation type="submission" date="2023-09" db="EMBL/GenBank/DDBJ databases">
        <title>Arcobacter tbilisiensis sp. nov. isolated from chicken meat in Tbilisi, Georgia.</title>
        <authorList>
            <person name="Matthias R."/>
            <person name="Zautner A.E."/>
        </authorList>
    </citation>
    <scope>NUCLEOTIDE SEQUENCE</scope>
    <source>
        <strain evidence="1">LEO 62</strain>
        <plasmid evidence="1">p82_LEO_62</plasmid>
    </source>
</reference>
<keyword evidence="1" id="KW-0614">Plasmid</keyword>
<dbReference type="EMBL" id="CP134857">
    <property type="protein sequence ID" value="WNL35137.1"/>
    <property type="molecule type" value="Genomic_DNA"/>
</dbReference>
<evidence type="ECO:0000313" key="1">
    <source>
        <dbReference type="EMBL" id="WNL35137.1"/>
    </source>
</evidence>
<gene>
    <name evidence="1" type="ORF">RMP68_10990</name>
</gene>
<dbReference type="Proteomes" id="UP001305220">
    <property type="component" value="Plasmid p82_LEO_62"/>
</dbReference>